<accession>A0A5J5B9K6</accession>
<dbReference type="InterPro" id="IPR035979">
    <property type="entry name" value="RBD_domain_sf"/>
</dbReference>
<dbReference type="GO" id="GO:0003723">
    <property type="term" value="F:RNA binding"/>
    <property type="evidence" value="ECO:0007669"/>
    <property type="project" value="UniProtKB-UniRule"/>
</dbReference>
<feature type="compositionally biased region" description="Basic and acidic residues" evidence="3">
    <location>
        <begin position="183"/>
        <end position="193"/>
    </location>
</feature>
<feature type="compositionally biased region" description="Polar residues" evidence="3">
    <location>
        <begin position="121"/>
        <end position="130"/>
    </location>
</feature>
<dbReference type="Proteomes" id="UP000325577">
    <property type="component" value="Linkage Group LG14"/>
</dbReference>
<evidence type="ECO:0000256" key="1">
    <source>
        <dbReference type="ARBA" id="ARBA00022884"/>
    </source>
</evidence>
<sequence>MQTSMHPNVDVMSEVKTVFVEGLTDEWNEEHVKEICKQYGEIVKFSQSLGTKCEDFGFITFTSRESALALWRGSIMLLLEVKASIAKPQFKGQLQKQGFHGGFKVKKERKVVSSKKENESTRQTGSSNRKGNAKSKWAKRKGKAVAEEKGKTLSESKNVRGKRPSKKSQGKSRRRQINNFRNLKRDPHIRKGPDYGADSAVYRNPYAPGYAAPSSSYHGHSHSAISGAKRHHTDMELHAGYLEPVSRKQGQLYSEYLEPAVSIEGQPHAGYLEPAVGTHGPPHAIYLEPSVGTQGQPPSGFLVLELMDTLNMLLENLVTIHMAPGSALPPSYVPNYTSYAGYQGGSSISGYYQSSGGYLPPKAYY</sequence>
<keyword evidence="6" id="KW-1185">Reference proteome</keyword>
<reference evidence="5 6" key="1">
    <citation type="submission" date="2019-09" db="EMBL/GenBank/DDBJ databases">
        <title>A chromosome-level genome assembly of the Chinese tupelo Nyssa sinensis.</title>
        <authorList>
            <person name="Yang X."/>
            <person name="Kang M."/>
            <person name="Yang Y."/>
            <person name="Xiong H."/>
            <person name="Wang M."/>
            <person name="Zhang Z."/>
            <person name="Wang Z."/>
            <person name="Wu H."/>
            <person name="Ma T."/>
            <person name="Liu J."/>
            <person name="Xi Z."/>
        </authorList>
    </citation>
    <scope>NUCLEOTIDE SEQUENCE [LARGE SCALE GENOMIC DNA]</scope>
    <source>
        <strain evidence="5">J267</strain>
        <tissue evidence="5">Leaf</tissue>
    </source>
</reference>
<dbReference type="Gene3D" id="3.30.70.330">
    <property type="match status" value="1"/>
</dbReference>
<feature type="compositionally biased region" description="Basic and acidic residues" evidence="3">
    <location>
        <begin position="144"/>
        <end position="158"/>
    </location>
</feature>
<dbReference type="PANTHER" id="PTHR21245">
    <property type="entry name" value="HETEROGENEOUS NUCLEAR RIBONUCLEOPROTEIN"/>
    <property type="match status" value="1"/>
</dbReference>
<dbReference type="Pfam" id="PF00076">
    <property type="entry name" value="RRM_1"/>
    <property type="match status" value="1"/>
</dbReference>
<proteinExistence type="predicted"/>
<evidence type="ECO:0000259" key="4">
    <source>
        <dbReference type="PROSITE" id="PS50102"/>
    </source>
</evidence>
<feature type="domain" description="RRM" evidence="4">
    <location>
        <begin position="16"/>
        <end position="88"/>
    </location>
</feature>
<name>A0A5J5B9K6_9ASTE</name>
<keyword evidence="1 2" id="KW-0694">RNA-binding</keyword>
<evidence type="ECO:0000313" key="5">
    <source>
        <dbReference type="EMBL" id="KAA8539823.1"/>
    </source>
</evidence>
<feature type="compositionally biased region" description="Basic and acidic residues" evidence="3">
    <location>
        <begin position="110"/>
        <end position="120"/>
    </location>
</feature>
<feature type="compositionally biased region" description="Basic residues" evidence="3">
    <location>
        <begin position="159"/>
        <end position="176"/>
    </location>
</feature>
<dbReference type="CDD" id="cd00590">
    <property type="entry name" value="RRM_SF"/>
    <property type="match status" value="1"/>
</dbReference>
<evidence type="ECO:0000313" key="6">
    <source>
        <dbReference type="Proteomes" id="UP000325577"/>
    </source>
</evidence>
<evidence type="ECO:0000256" key="3">
    <source>
        <dbReference type="SAM" id="MobiDB-lite"/>
    </source>
</evidence>
<dbReference type="InterPro" id="IPR012677">
    <property type="entry name" value="Nucleotide-bd_a/b_plait_sf"/>
</dbReference>
<dbReference type="OrthoDB" id="3800936at2759"/>
<dbReference type="InterPro" id="IPR000504">
    <property type="entry name" value="RRM_dom"/>
</dbReference>
<protein>
    <recommendedName>
        <fullName evidence="4">RRM domain-containing protein</fullName>
    </recommendedName>
</protein>
<gene>
    <name evidence="5" type="ORF">F0562_026515</name>
</gene>
<feature type="compositionally biased region" description="Basic residues" evidence="3">
    <location>
        <begin position="131"/>
        <end position="143"/>
    </location>
</feature>
<dbReference type="EMBL" id="CM018037">
    <property type="protein sequence ID" value="KAA8539823.1"/>
    <property type="molecule type" value="Genomic_DNA"/>
</dbReference>
<organism evidence="5 6">
    <name type="scientific">Nyssa sinensis</name>
    <dbReference type="NCBI Taxonomy" id="561372"/>
    <lineage>
        <taxon>Eukaryota</taxon>
        <taxon>Viridiplantae</taxon>
        <taxon>Streptophyta</taxon>
        <taxon>Embryophyta</taxon>
        <taxon>Tracheophyta</taxon>
        <taxon>Spermatophyta</taxon>
        <taxon>Magnoliopsida</taxon>
        <taxon>eudicotyledons</taxon>
        <taxon>Gunneridae</taxon>
        <taxon>Pentapetalae</taxon>
        <taxon>asterids</taxon>
        <taxon>Cornales</taxon>
        <taxon>Nyssaceae</taxon>
        <taxon>Nyssa</taxon>
    </lineage>
</organism>
<dbReference type="SMART" id="SM00360">
    <property type="entry name" value="RRM"/>
    <property type="match status" value="1"/>
</dbReference>
<dbReference type="SUPFAM" id="SSF54928">
    <property type="entry name" value="RNA-binding domain, RBD"/>
    <property type="match status" value="1"/>
</dbReference>
<evidence type="ECO:0000256" key="2">
    <source>
        <dbReference type="PROSITE-ProRule" id="PRU00176"/>
    </source>
</evidence>
<feature type="region of interest" description="Disordered" evidence="3">
    <location>
        <begin position="105"/>
        <end position="197"/>
    </location>
</feature>
<dbReference type="AlphaFoldDB" id="A0A5J5B9K6"/>
<dbReference type="PROSITE" id="PS50102">
    <property type="entry name" value="RRM"/>
    <property type="match status" value="1"/>
</dbReference>